<comment type="caution">
    <text evidence="2">The sequence shown here is derived from an EMBL/GenBank/DDBJ whole genome shotgun (WGS) entry which is preliminary data.</text>
</comment>
<dbReference type="Proteomes" id="UP000803844">
    <property type="component" value="Unassembled WGS sequence"/>
</dbReference>
<dbReference type="OrthoDB" id="3256367at2759"/>
<proteinExistence type="predicted"/>
<keyword evidence="3" id="KW-1185">Reference proteome</keyword>
<reference evidence="2" key="1">
    <citation type="journal article" date="2020" name="Phytopathology">
        <title>Genome sequence of the chestnut blight fungus Cryphonectria parasitica EP155: A fundamental resource for an archetypical invasive plant pathogen.</title>
        <authorList>
            <person name="Crouch J.A."/>
            <person name="Dawe A."/>
            <person name="Aerts A."/>
            <person name="Barry K."/>
            <person name="Churchill A.C.L."/>
            <person name="Grimwood J."/>
            <person name="Hillman B."/>
            <person name="Milgroom M.G."/>
            <person name="Pangilinan J."/>
            <person name="Smith M."/>
            <person name="Salamov A."/>
            <person name="Schmutz J."/>
            <person name="Yadav J."/>
            <person name="Grigoriev I.V."/>
            <person name="Nuss D."/>
        </authorList>
    </citation>
    <scope>NUCLEOTIDE SEQUENCE</scope>
    <source>
        <strain evidence="2">EP155</strain>
    </source>
</reference>
<feature type="region of interest" description="Disordered" evidence="1">
    <location>
        <begin position="507"/>
        <end position="526"/>
    </location>
</feature>
<evidence type="ECO:0000313" key="2">
    <source>
        <dbReference type="EMBL" id="KAF3765586.1"/>
    </source>
</evidence>
<dbReference type="EMBL" id="MU032347">
    <property type="protein sequence ID" value="KAF3765586.1"/>
    <property type="molecule type" value="Genomic_DNA"/>
</dbReference>
<accession>A0A9P4Y2T5</accession>
<feature type="compositionally biased region" description="Basic and acidic residues" evidence="1">
    <location>
        <begin position="509"/>
        <end position="519"/>
    </location>
</feature>
<evidence type="ECO:0000313" key="3">
    <source>
        <dbReference type="Proteomes" id="UP000803844"/>
    </source>
</evidence>
<gene>
    <name evidence="2" type="ORF">M406DRAFT_68011</name>
</gene>
<organism evidence="2 3">
    <name type="scientific">Cryphonectria parasitica (strain ATCC 38755 / EP155)</name>
    <dbReference type="NCBI Taxonomy" id="660469"/>
    <lineage>
        <taxon>Eukaryota</taxon>
        <taxon>Fungi</taxon>
        <taxon>Dikarya</taxon>
        <taxon>Ascomycota</taxon>
        <taxon>Pezizomycotina</taxon>
        <taxon>Sordariomycetes</taxon>
        <taxon>Sordariomycetidae</taxon>
        <taxon>Diaporthales</taxon>
        <taxon>Cryphonectriaceae</taxon>
        <taxon>Cryphonectria-Endothia species complex</taxon>
        <taxon>Cryphonectria</taxon>
    </lineage>
</organism>
<evidence type="ECO:0000256" key="1">
    <source>
        <dbReference type="SAM" id="MobiDB-lite"/>
    </source>
</evidence>
<dbReference type="AlphaFoldDB" id="A0A9P4Y2T5"/>
<dbReference type="RefSeq" id="XP_040776547.1">
    <property type="nucleotide sequence ID" value="XM_040925121.1"/>
</dbReference>
<protein>
    <submittedName>
        <fullName evidence="2">Uncharacterized protein</fullName>
    </submittedName>
</protein>
<dbReference type="GeneID" id="63842250"/>
<name>A0A9P4Y2T5_CRYP1</name>
<sequence length="526" mass="61642">MEDISHSLAAIKLDPTNADAPDELSLMDLPVEVQLKIIRHCLNDVPRRSKPDNGILGRHVRRDERVLLGGSLRDLTLVNQHFRRLTAPILFQSICINDASEATREDKLRDTHEALVGLPTYNWLQHMEKFTISLGRTPNPHKPYAGQDFIELLSYMQWPTTMRYVLEKQDPTYTVLNDVRSLLLKWRRWGMDFLVFKVRQLELSCPWGSHSWDFQFLTWPYLNMERLWLDYDTHDLRPQSLALEKLRNLEYVMHRAHPTSFLKSDIEVDVFKGLTAPDGRRPPKLRQLCHTMQQVKHFALCGLLKGPVTEIAALVRDMRSLEQLDITDQQAISDDEVHASTEQMLHPISEIDWAIKHSRCIEKHPKNIDRAAAATVFFNTLPKLQRICFVRDQIGTFYHAIRDENTGALDRVEKGEMIQERHRYLCYPEHSSVWRCGFPNRLNYDLWGRTQNRFRFPTEYAFWLNPAYLAGDESAVPPHLRFAIALKEVFGTMPPEEEERIARLNAHWAQRDRQDEERRRSRRRGA</sequence>